<protein>
    <submittedName>
        <fullName evidence="2">Uncharacterized protein</fullName>
    </submittedName>
</protein>
<evidence type="ECO:0000313" key="2">
    <source>
        <dbReference type="EMBL" id="TLD79877.1"/>
    </source>
</evidence>
<sequence length="324" mass="37449">MTQEKNIQTHNADYKLTQKFLDYANCADASYALLEYVFTDEKKDSKKITKQFDTQTLGSTYFNKDTNTEQISTYARAIEARFMQDSKNPQGKKIDNKITNVSKEIDSAQYKDSNGCHIFNAENNICQKLYPKGLYIILGILVVLLLNGCSTKIFNSQYDEFQKLCEEVSGIYEYEEPLIEVSNGYKGNLPSNDDKWEQDMIGEITYILHKQGKITQVFTMYANSIKNEKGFAVESYAIEIGFIYDKGGFFIPKIDGTPFQNTDSCMNRDNKFTLNKGERWSYFAVLESGLQLSYRFKYTKENKHNVWFQKGRKTSFNEIKVGEK</sequence>
<evidence type="ECO:0000313" key="3">
    <source>
        <dbReference type="Proteomes" id="UP000029878"/>
    </source>
</evidence>
<reference evidence="2 3" key="1">
    <citation type="journal article" date="2014" name="Genome Announc.">
        <title>Draft genome sequences of eight enterohepatic helicobacter species isolated from both laboratory and wild rodents.</title>
        <authorList>
            <person name="Sheh A."/>
            <person name="Shen Z."/>
            <person name="Fox J.G."/>
        </authorList>
    </citation>
    <scope>NUCLEOTIDE SEQUENCE [LARGE SCALE GENOMIC DNA]</scope>
    <source>
        <strain evidence="2 3">ATCC 700114</strain>
    </source>
</reference>
<name>A0A4U8S2M1_9HELI</name>
<evidence type="ECO:0000256" key="1">
    <source>
        <dbReference type="SAM" id="Phobius"/>
    </source>
</evidence>
<dbReference type="AlphaFoldDB" id="A0A4U8S2M1"/>
<comment type="caution">
    <text evidence="2">The sequence shown here is derived from an EMBL/GenBank/DDBJ whole genome shotgun (WGS) entry which is preliminary data.</text>
</comment>
<dbReference type="RefSeq" id="WP_052096411.1">
    <property type="nucleotide sequence ID" value="NZ_FZNG01000050.1"/>
</dbReference>
<keyword evidence="1" id="KW-1133">Transmembrane helix</keyword>
<feature type="transmembrane region" description="Helical" evidence="1">
    <location>
        <begin position="133"/>
        <end position="154"/>
    </location>
</feature>
<organism evidence="2 3">
    <name type="scientific">Helicobacter trogontum</name>
    <dbReference type="NCBI Taxonomy" id="50960"/>
    <lineage>
        <taxon>Bacteria</taxon>
        <taxon>Pseudomonadati</taxon>
        <taxon>Campylobacterota</taxon>
        <taxon>Epsilonproteobacteria</taxon>
        <taxon>Campylobacterales</taxon>
        <taxon>Helicobacteraceae</taxon>
        <taxon>Helicobacter</taxon>
    </lineage>
</organism>
<keyword evidence="1" id="KW-0472">Membrane</keyword>
<dbReference type="EMBL" id="JRPL02000042">
    <property type="protein sequence ID" value="TLD79877.1"/>
    <property type="molecule type" value="Genomic_DNA"/>
</dbReference>
<gene>
    <name evidence="2" type="ORF">LS81_010015</name>
</gene>
<proteinExistence type="predicted"/>
<dbReference type="OrthoDB" id="10008242at2"/>
<accession>A0A4U8S2M1</accession>
<dbReference type="Proteomes" id="UP000029878">
    <property type="component" value="Unassembled WGS sequence"/>
</dbReference>
<keyword evidence="1" id="KW-0812">Transmembrane</keyword>